<dbReference type="AlphaFoldDB" id="A0A3A4AX36"/>
<sequence length="183" mass="20371">MAGKRDWLETGLRVLGRDGARALTVERLCAELDLTKGSFYHHFKGMAGFTADLLAYFEIEHTGRLIDEVEARGPEGGRAKLARLLDLVVADETRHAGLESAVRAWAFQDPKVHAVQERVDRRRVDYLRGLCREMGVPDAEPMAELFHLVLVGAQQSVPPVGPDALRDVYTLALRLAPEEEEKA</sequence>
<dbReference type="OrthoDB" id="3218408at2"/>
<dbReference type="Gene3D" id="1.10.357.10">
    <property type="entry name" value="Tetracycline Repressor, domain 2"/>
    <property type="match status" value="1"/>
</dbReference>
<keyword evidence="1" id="KW-0238">DNA-binding</keyword>
<feature type="domain" description="HTH tetR-type" evidence="2">
    <location>
        <begin position="8"/>
        <end position="48"/>
    </location>
</feature>
<proteinExistence type="predicted"/>
<evidence type="ECO:0000259" key="2">
    <source>
        <dbReference type="Pfam" id="PF00440"/>
    </source>
</evidence>
<keyword evidence="4" id="KW-1185">Reference proteome</keyword>
<gene>
    <name evidence="3" type="ORF">D5H75_15985</name>
</gene>
<comment type="caution">
    <text evidence="3">The sequence shown here is derived from an EMBL/GenBank/DDBJ whole genome shotgun (WGS) entry which is preliminary data.</text>
</comment>
<dbReference type="SUPFAM" id="SSF46689">
    <property type="entry name" value="Homeodomain-like"/>
    <property type="match status" value="1"/>
</dbReference>
<dbReference type="InterPro" id="IPR001647">
    <property type="entry name" value="HTH_TetR"/>
</dbReference>
<dbReference type="GO" id="GO:0003677">
    <property type="term" value="F:DNA binding"/>
    <property type="evidence" value="ECO:0007669"/>
    <property type="project" value="UniProtKB-KW"/>
</dbReference>
<reference evidence="3 4" key="1">
    <citation type="submission" date="2018-09" db="EMBL/GenBank/DDBJ databases">
        <title>YIM 75507 draft genome.</title>
        <authorList>
            <person name="Tang S."/>
            <person name="Feng Y."/>
        </authorList>
    </citation>
    <scope>NUCLEOTIDE SEQUENCE [LARGE SCALE GENOMIC DNA]</scope>
    <source>
        <strain evidence="3 4">YIM 75507</strain>
    </source>
</reference>
<name>A0A3A4AX36_9ACTN</name>
<dbReference type="EMBL" id="QZEY01000005">
    <property type="protein sequence ID" value="RJL31944.1"/>
    <property type="molecule type" value="Genomic_DNA"/>
</dbReference>
<dbReference type="Proteomes" id="UP000265768">
    <property type="component" value="Unassembled WGS sequence"/>
</dbReference>
<protein>
    <submittedName>
        <fullName evidence="3">TetR/AcrR family transcriptional regulator</fullName>
    </submittedName>
</protein>
<evidence type="ECO:0000313" key="3">
    <source>
        <dbReference type="EMBL" id="RJL31944.1"/>
    </source>
</evidence>
<organism evidence="3 4">
    <name type="scientific">Bailinhaonella thermotolerans</name>
    <dbReference type="NCBI Taxonomy" id="1070861"/>
    <lineage>
        <taxon>Bacteria</taxon>
        <taxon>Bacillati</taxon>
        <taxon>Actinomycetota</taxon>
        <taxon>Actinomycetes</taxon>
        <taxon>Streptosporangiales</taxon>
        <taxon>Streptosporangiaceae</taxon>
        <taxon>Bailinhaonella</taxon>
    </lineage>
</organism>
<dbReference type="RefSeq" id="WP_119927261.1">
    <property type="nucleotide sequence ID" value="NZ_QZEY01000005.1"/>
</dbReference>
<evidence type="ECO:0000256" key="1">
    <source>
        <dbReference type="ARBA" id="ARBA00023125"/>
    </source>
</evidence>
<dbReference type="Pfam" id="PF00440">
    <property type="entry name" value="TetR_N"/>
    <property type="match status" value="1"/>
</dbReference>
<dbReference type="InterPro" id="IPR009057">
    <property type="entry name" value="Homeodomain-like_sf"/>
</dbReference>
<evidence type="ECO:0000313" key="4">
    <source>
        <dbReference type="Proteomes" id="UP000265768"/>
    </source>
</evidence>
<accession>A0A3A4AX36</accession>